<evidence type="ECO:0000313" key="3">
    <source>
        <dbReference type="Proteomes" id="UP000008744"/>
    </source>
</evidence>
<organism evidence="3">
    <name type="scientific">Drosophila persimilis</name>
    <name type="common">Fruit fly</name>
    <dbReference type="NCBI Taxonomy" id="7234"/>
    <lineage>
        <taxon>Eukaryota</taxon>
        <taxon>Metazoa</taxon>
        <taxon>Ecdysozoa</taxon>
        <taxon>Arthropoda</taxon>
        <taxon>Hexapoda</taxon>
        <taxon>Insecta</taxon>
        <taxon>Pterygota</taxon>
        <taxon>Neoptera</taxon>
        <taxon>Endopterygota</taxon>
        <taxon>Diptera</taxon>
        <taxon>Brachycera</taxon>
        <taxon>Muscomorpha</taxon>
        <taxon>Ephydroidea</taxon>
        <taxon>Drosophilidae</taxon>
        <taxon>Drosophila</taxon>
        <taxon>Sophophora</taxon>
    </lineage>
</organism>
<sequence>MCSIFRNRINYRGGTGTRNGSAGGDRERDKERERENLLAKELDADSNGGIEAIAPSF</sequence>
<dbReference type="STRING" id="7234.B4HCR1"/>
<reference evidence="2 3" key="1">
    <citation type="journal article" date="2007" name="Nature">
        <title>Evolution of genes and genomes on the Drosophila phylogeny.</title>
        <authorList>
            <consortium name="Drosophila 12 Genomes Consortium"/>
            <person name="Clark A.G."/>
            <person name="Eisen M.B."/>
            <person name="Smith D.R."/>
            <person name="Bergman C.M."/>
            <person name="Oliver B."/>
            <person name="Markow T.A."/>
            <person name="Kaufman T.C."/>
            <person name="Kellis M."/>
            <person name="Gelbart W."/>
            <person name="Iyer V.N."/>
            <person name="Pollard D.A."/>
            <person name="Sackton T.B."/>
            <person name="Larracuente A.M."/>
            <person name="Singh N.D."/>
            <person name="Abad J.P."/>
            <person name="Abt D.N."/>
            <person name="Adryan B."/>
            <person name="Aguade M."/>
            <person name="Akashi H."/>
            <person name="Anderson W.W."/>
            <person name="Aquadro C.F."/>
            <person name="Ardell D.H."/>
            <person name="Arguello R."/>
            <person name="Artieri C.G."/>
            <person name="Barbash D.A."/>
            <person name="Barker D."/>
            <person name="Barsanti P."/>
            <person name="Batterham P."/>
            <person name="Batzoglou S."/>
            <person name="Begun D."/>
            <person name="Bhutkar A."/>
            <person name="Blanco E."/>
            <person name="Bosak S.A."/>
            <person name="Bradley R.K."/>
            <person name="Brand A.D."/>
            <person name="Brent M.R."/>
            <person name="Brooks A.N."/>
            <person name="Brown R.H."/>
            <person name="Butlin R.K."/>
            <person name="Caggese C."/>
            <person name="Calvi B.R."/>
            <person name="Bernardo de Carvalho A."/>
            <person name="Caspi A."/>
            <person name="Castrezana S."/>
            <person name="Celniker S.E."/>
            <person name="Chang J.L."/>
            <person name="Chapple C."/>
            <person name="Chatterji S."/>
            <person name="Chinwalla A."/>
            <person name="Civetta A."/>
            <person name="Clifton S.W."/>
            <person name="Comeron J.M."/>
            <person name="Costello J.C."/>
            <person name="Coyne J.A."/>
            <person name="Daub J."/>
            <person name="David R.G."/>
            <person name="Delcher A.L."/>
            <person name="Delehaunty K."/>
            <person name="Do C.B."/>
            <person name="Ebling H."/>
            <person name="Edwards K."/>
            <person name="Eickbush T."/>
            <person name="Evans J.D."/>
            <person name="Filipski A."/>
            <person name="Findeiss S."/>
            <person name="Freyhult E."/>
            <person name="Fulton L."/>
            <person name="Fulton R."/>
            <person name="Garcia A.C."/>
            <person name="Gardiner A."/>
            <person name="Garfield D.A."/>
            <person name="Garvin B.E."/>
            <person name="Gibson G."/>
            <person name="Gilbert D."/>
            <person name="Gnerre S."/>
            <person name="Godfrey J."/>
            <person name="Good R."/>
            <person name="Gotea V."/>
            <person name="Gravely B."/>
            <person name="Greenberg A.J."/>
            <person name="Griffiths-Jones S."/>
            <person name="Gross S."/>
            <person name="Guigo R."/>
            <person name="Gustafson E.A."/>
            <person name="Haerty W."/>
            <person name="Hahn M.W."/>
            <person name="Halligan D.L."/>
            <person name="Halpern A.L."/>
            <person name="Halter G.M."/>
            <person name="Han M.V."/>
            <person name="Heger A."/>
            <person name="Hillier L."/>
            <person name="Hinrichs A.S."/>
            <person name="Holmes I."/>
            <person name="Hoskins R.A."/>
            <person name="Hubisz M.J."/>
            <person name="Hultmark D."/>
            <person name="Huntley M.A."/>
            <person name="Jaffe D.B."/>
            <person name="Jagadeeshan S."/>
            <person name="Jeck W.R."/>
            <person name="Johnson J."/>
            <person name="Jones C.D."/>
            <person name="Jordan W.C."/>
            <person name="Karpen G.H."/>
            <person name="Kataoka E."/>
            <person name="Keightley P.D."/>
            <person name="Kheradpour P."/>
            <person name="Kirkness E.F."/>
            <person name="Koerich L.B."/>
            <person name="Kristiansen K."/>
            <person name="Kudrna D."/>
            <person name="Kulathinal R.J."/>
            <person name="Kumar S."/>
            <person name="Kwok R."/>
            <person name="Lander E."/>
            <person name="Langley C.H."/>
            <person name="Lapoint R."/>
            <person name="Lazzaro B.P."/>
            <person name="Lee S.J."/>
            <person name="Levesque L."/>
            <person name="Li R."/>
            <person name="Lin C.F."/>
            <person name="Lin M.F."/>
            <person name="Lindblad-Toh K."/>
            <person name="Llopart A."/>
            <person name="Long M."/>
            <person name="Low L."/>
            <person name="Lozovsky E."/>
            <person name="Lu J."/>
            <person name="Luo M."/>
            <person name="Machado C.A."/>
            <person name="Makalowski W."/>
            <person name="Marzo M."/>
            <person name="Matsuda M."/>
            <person name="Matzkin L."/>
            <person name="McAllister B."/>
            <person name="McBride C.S."/>
            <person name="McKernan B."/>
            <person name="McKernan K."/>
            <person name="Mendez-Lago M."/>
            <person name="Minx P."/>
            <person name="Mollenhauer M.U."/>
            <person name="Montooth K."/>
            <person name="Mount S.M."/>
            <person name="Mu X."/>
            <person name="Myers E."/>
            <person name="Negre B."/>
            <person name="Newfeld S."/>
            <person name="Nielsen R."/>
            <person name="Noor M.A."/>
            <person name="O'Grady P."/>
            <person name="Pachter L."/>
            <person name="Papaceit M."/>
            <person name="Parisi M.J."/>
            <person name="Parisi M."/>
            <person name="Parts L."/>
            <person name="Pedersen J.S."/>
            <person name="Pesole G."/>
            <person name="Phillippy A.M."/>
            <person name="Ponting C.P."/>
            <person name="Pop M."/>
            <person name="Porcelli D."/>
            <person name="Powell J.R."/>
            <person name="Prohaska S."/>
            <person name="Pruitt K."/>
            <person name="Puig M."/>
            <person name="Quesneville H."/>
            <person name="Ram K.R."/>
            <person name="Rand D."/>
            <person name="Rasmussen M.D."/>
            <person name="Reed L.K."/>
            <person name="Reenan R."/>
            <person name="Reily A."/>
            <person name="Remington K.A."/>
            <person name="Rieger T.T."/>
            <person name="Ritchie M.G."/>
            <person name="Robin C."/>
            <person name="Rogers Y.H."/>
            <person name="Rohde C."/>
            <person name="Rozas J."/>
            <person name="Rubenfield M.J."/>
            <person name="Ruiz A."/>
            <person name="Russo S."/>
            <person name="Salzberg S.L."/>
            <person name="Sanchez-Gracia A."/>
            <person name="Saranga D.J."/>
            <person name="Sato H."/>
            <person name="Schaeffer S.W."/>
            <person name="Schatz M.C."/>
            <person name="Schlenke T."/>
            <person name="Schwartz R."/>
            <person name="Segarra C."/>
            <person name="Singh R.S."/>
            <person name="Sirot L."/>
            <person name="Sirota M."/>
            <person name="Sisneros N.B."/>
            <person name="Smith C.D."/>
            <person name="Smith T.F."/>
            <person name="Spieth J."/>
            <person name="Stage D.E."/>
            <person name="Stark A."/>
            <person name="Stephan W."/>
            <person name="Strausberg R.L."/>
            <person name="Strempel S."/>
            <person name="Sturgill D."/>
            <person name="Sutton G."/>
            <person name="Sutton G.G."/>
            <person name="Tao W."/>
            <person name="Teichmann S."/>
            <person name="Tobari Y.N."/>
            <person name="Tomimura Y."/>
            <person name="Tsolas J.M."/>
            <person name="Valente V.L."/>
            <person name="Venter E."/>
            <person name="Venter J.C."/>
            <person name="Vicario S."/>
            <person name="Vieira F.G."/>
            <person name="Vilella A.J."/>
            <person name="Villasante A."/>
            <person name="Walenz B."/>
            <person name="Wang J."/>
            <person name="Wasserman M."/>
            <person name="Watts T."/>
            <person name="Wilson D."/>
            <person name="Wilson R.K."/>
            <person name="Wing R.A."/>
            <person name="Wolfner M.F."/>
            <person name="Wong A."/>
            <person name="Wong G.K."/>
            <person name="Wu C.I."/>
            <person name="Wu G."/>
            <person name="Yamamoto D."/>
            <person name="Yang H.P."/>
            <person name="Yang S.P."/>
            <person name="Yorke J.A."/>
            <person name="Yoshida K."/>
            <person name="Zdobnov E."/>
            <person name="Zhang P."/>
            <person name="Zhang Y."/>
            <person name="Zimin A.V."/>
            <person name="Baldwin J."/>
            <person name="Abdouelleil A."/>
            <person name="Abdulkadir J."/>
            <person name="Abebe A."/>
            <person name="Abera B."/>
            <person name="Abreu J."/>
            <person name="Acer S.C."/>
            <person name="Aftuck L."/>
            <person name="Alexander A."/>
            <person name="An P."/>
            <person name="Anderson E."/>
            <person name="Anderson S."/>
            <person name="Arachi H."/>
            <person name="Azer M."/>
            <person name="Bachantsang P."/>
            <person name="Barry A."/>
            <person name="Bayul T."/>
            <person name="Berlin A."/>
            <person name="Bessette D."/>
            <person name="Bloom T."/>
            <person name="Blye J."/>
            <person name="Boguslavskiy L."/>
            <person name="Bonnet C."/>
            <person name="Boukhgalter B."/>
            <person name="Bourzgui I."/>
            <person name="Brown A."/>
            <person name="Cahill P."/>
            <person name="Channer S."/>
            <person name="Cheshatsang Y."/>
            <person name="Chuda L."/>
            <person name="Citroen M."/>
            <person name="Collymore A."/>
            <person name="Cooke P."/>
            <person name="Costello M."/>
            <person name="D'Aco K."/>
            <person name="Daza R."/>
            <person name="De Haan G."/>
            <person name="DeGray S."/>
            <person name="DeMaso C."/>
            <person name="Dhargay N."/>
            <person name="Dooley K."/>
            <person name="Dooley E."/>
            <person name="Doricent M."/>
            <person name="Dorje P."/>
            <person name="Dorjee K."/>
            <person name="Dupes A."/>
            <person name="Elong R."/>
            <person name="Falk J."/>
            <person name="Farina A."/>
            <person name="Faro S."/>
            <person name="Ferguson D."/>
            <person name="Fisher S."/>
            <person name="Foley C.D."/>
            <person name="Franke A."/>
            <person name="Friedrich D."/>
            <person name="Gadbois L."/>
            <person name="Gearin G."/>
            <person name="Gearin C.R."/>
            <person name="Giannoukos G."/>
            <person name="Goode T."/>
            <person name="Graham J."/>
            <person name="Grandbois E."/>
            <person name="Grewal S."/>
            <person name="Gyaltsen K."/>
            <person name="Hafez N."/>
            <person name="Hagos B."/>
            <person name="Hall J."/>
            <person name="Henson C."/>
            <person name="Hollinger A."/>
            <person name="Honan T."/>
            <person name="Huard M.D."/>
            <person name="Hughes L."/>
            <person name="Hurhula B."/>
            <person name="Husby M.E."/>
            <person name="Kamat A."/>
            <person name="Kanga B."/>
            <person name="Kashin S."/>
            <person name="Khazanovich D."/>
            <person name="Kisner P."/>
            <person name="Lance K."/>
            <person name="Lara M."/>
            <person name="Lee W."/>
            <person name="Lennon N."/>
            <person name="Letendre F."/>
            <person name="LeVine R."/>
            <person name="Lipovsky A."/>
            <person name="Liu X."/>
            <person name="Liu J."/>
            <person name="Liu S."/>
            <person name="Lokyitsang T."/>
            <person name="Lokyitsang Y."/>
            <person name="Lubonja R."/>
            <person name="Lui A."/>
            <person name="MacDonald P."/>
            <person name="Magnisalis V."/>
            <person name="Maru K."/>
            <person name="Matthews C."/>
            <person name="McCusker W."/>
            <person name="McDonough S."/>
            <person name="Mehta T."/>
            <person name="Meldrim J."/>
            <person name="Meneus L."/>
            <person name="Mihai O."/>
            <person name="Mihalev A."/>
            <person name="Mihova T."/>
            <person name="Mittelman R."/>
            <person name="Mlenga V."/>
            <person name="Montmayeur A."/>
            <person name="Mulrain L."/>
            <person name="Navidi A."/>
            <person name="Naylor J."/>
            <person name="Negash T."/>
            <person name="Nguyen T."/>
            <person name="Nguyen N."/>
            <person name="Nicol R."/>
            <person name="Norbu C."/>
            <person name="Norbu N."/>
            <person name="Novod N."/>
            <person name="O'Neill B."/>
            <person name="Osman S."/>
            <person name="Markiewicz E."/>
            <person name="Oyono O.L."/>
            <person name="Patti C."/>
            <person name="Phunkhang P."/>
            <person name="Pierre F."/>
            <person name="Priest M."/>
            <person name="Raghuraman S."/>
            <person name="Rege F."/>
            <person name="Reyes R."/>
            <person name="Rise C."/>
            <person name="Rogov P."/>
            <person name="Ross K."/>
            <person name="Ryan E."/>
            <person name="Settipalli S."/>
            <person name="Shea T."/>
            <person name="Sherpa N."/>
            <person name="Shi L."/>
            <person name="Shih D."/>
            <person name="Sparrow T."/>
            <person name="Spaulding J."/>
            <person name="Stalker J."/>
            <person name="Stange-Thomann N."/>
            <person name="Stavropoulos S."/>
            <person name="Stone C."/>
            <person name="Strader C."/>
            <person name="Tesfaye S."/>
            <person name="Thomson T."/>
            <person name="Thoulutsang Y."/>
            <person name="Thoulutsang D."/>
            <person name="Topham K."/>
            <person name="Topping I."/>
            <person name="Tsamla T."/>
            <person name="Vassiliev H."/>
            <person name="Vo A."/>
            <person name="Wangchuk T."/>
            <person name="Wangdi T."/>
            <person name="Weiand M."/>
            <person name="Wilkinson J."/>
            <person name="Wilson A."/>
            <person name="Yadav S."/>
            <person name="Young G."/>
            <person name="Yu Q."/>
            <person name="Zembek L."/>
            <person name="Zhong D."/>
            <person name="Zimmer A."/>
            <person name="Zwirko Z."/>
            <person name="Jaffe D.B."/>
            <person name="Alvarez P."/>
            <person name="Brockman W."/>
            <person name="Butler J."/>
            <person name="Chin C."/>
            <person name="Gnerre S."/>
            <person name="Grabherr M."/>
            <person name="Kleber M."/>
            <person name="Mauceli E."/>
            <person name="MacCallum I."/>
        </authorList>
    </citation>
    <scope>NUCLEOTIDE SEQUENCE [LARGE SCALE GENOMIC DNA]</scope>
    <source>
        <strain evidence="3">MSH-3 / Tucson 14011-0111.49</strain>
    </source>
</reference>
<feature type="compositionally biased region" description="Basic and acidic residues" evidence="1">
    <location>
        <begin position="24"/>
        <end position="34"/>
    </location>
</feature>
<keyword evidence="3" id="KW-1185">Reference proteome</keyword>
<dbReference type="EMBL" id="CH479400">
    <property type="protein sequence ID" value="EDW29853.1"/>
    <property type="molecule type" value="Genomic_DNA"/>
</dbReference>
<name>B4HCR1_DROPE</name>
<dbReference type="AlphaFoldDB" id="B4HCR1"/>
<dbReference type="HOGENOM" id="CLU_2998629_0_0_1"/>
<proteinExistence type="predicted"/>
<feature type="region of interest" description="Disordered" evidence="1">
    <location>
        <begin position="12"/>
        <end position="34"/>
    </location>
</feature>
<accession>B4HCR1</accession>
<dbReference type="Proteomes" id="UP000008744">
    <property type="component" value="Unassembled WGS sequence"/>
</dbReference>
<feature type="compositionally biased region" description="Gly residues" evidence="1">
    <location>
        <begin position="13"/>
        <end position="23"/>
    </location>
</feature>
<gene>
    <name evidence="2" type="primary">Dper\GL23921</name>
    <name evidence="2" type="ORF">Dper_GL23921</name>
</gene>
<protein>
    <submittedName>
        <fullName evidence="2">GL23921</fullName>
    </submittedName>
</protein>
<evidence type="ECO:0000313" key="2">
    <source>
        <dbReference type="EMBL" id="EDW29853.1"/>
    </source>
</evidence>
<evidence type="ECO:0000256" key="1">
    <source>
        <dbReference type="SAM" id="MobiDB-lite"/>
    </source>
</evidence>